<dbReference type="PANTHER" id="PTHR46470:SF2">
    <property type="entry name" value="GLYCERALDEHYDE 3-PHOSPHATE PHOSPHATASE"/>
    <property type="match status" value="1"/>
</dbReference>
<dbReference type="EMBL" id="BART01009464">
    <property type="protein sequence ID" value="GAG68866.1"/>
    <property type="molecule type" value="Genomic_DNA"/>
</dbReference>
<dbReference type="GO" id="GO:0046872">
    <property type="term" value="F:metal ion binding"/>
    <property type="evidence" value="ECO:0007669"/>
    <property type="project" value="UniProtKB-KW"/>
</dbReference>
<dbReference type="SFLD" id="SFLDG01129">
    <property type="entry name" value="C1.5:_HAD__Beta-PGM__Phosphata"/>
    <property type="match status" value="1"/>
</dbReference>
<keyword evidence="1" id="KW-0479">Metal-binding</keyword>
<evidence type="ECO:0000256" key="2">
    <source>
        <dbReference type="ARBA" id="ARBA00022801"/>
    </source>
</evidence>
<dbReference type="AlphaFoldDB" id="X1BA56"/>
<dbReference type="GO" id="GO:0016791">
    <property type="term" value="F:phosphatase activity"/>
    <property type="evidence" value="ECO:0007669"/>
    <property type="project" value="TreeGrafter"/>
</dbReference>
<name>X1BA56_9ZZZZ</name>
<sequence>MDKLEHIKVISFDADGTLWDFKKVMRHSLKYVLKVLHEIDPESAALLDIDKMIQIRNKVANDLKGIIINLEEVRLRAFRETLQVIKRPNDELAKYLNGIYLKHRFEDIELYEDVLPTLNSLKNKYTIGILSNGNSYPELCGLDDMFQFTIFSQDYGIEKPDPLIFEVALKEAK</sequence>
<accession>X1BA56</accession>
<dbReference type="InterPro" id="IPR036412">
    <property type="entry name" value="HAD-like_sf"/>
</dbReference>
<protein>
    <recommendedName>
        <fullName evidence="5">HAD family hydrolase</fullName>
    </recommendedName>
</protein>
<comment type="caution">
    <text evidence="4">The sequence shown here is derived from an EMBL/GenBank/DDBJ whole genome shotgun (WGS) entry which is preliminary data.</text>
</comment>
<dbReference type="PANTHER" id="PTHR46470">
    <property type="entry name" value="N-ACYLNEURAMINATE-9-PHOSPHATASE"/>
    <property type="match status" value="1"/>
</dbReference>
<evidence type="ECO:0000256" key="1">
    <source>
        <dbReference type="ARBA" id="ARBA00022723"/>
    </source>
</evidence>
<keyword evidence="3" id="KW-0460">Magnesium</keyword>
<reference evidence="4" key="1">
    <citation type="journal article" date="2014" name="Front. Microbiol.">
        <title>High frequency of phylogenetically diverse reductive dehalogenase-homologous genes in deep subseafloor sedimentary metagenomes.</title>
        <authorList>
            <person name="Kawai M."/>
            <person name="Futagami T."/>
            <person name="Toyoda A."/>
            <person name="Takaki Y."/>
            <person name="Nishi S."/>
            <person name="Hori S."/>
            <person name="Arai W."/>
            <person name="Tsubouchi T."/>
            <person name="Morono Y."/>
            <person name="Uchiyama I."/>
            <person name="Ito T."/>
            <person name="Fujiyama A."/>
            <person name="Inagaki F."/>
            <person name="Takami H."/>
        </authorList>
    </citation>
    <scope>NUCLEOTIDE SEQUENCE</scope>
    <source>
        <strain evidence="4">Expedition CK06-06</strain>
    </source>
</reference>
<evidence type="ECO:0000256" key="3">
    <source>
        <dbReference type="ARBA" id="ARBA00022842"/>
    </source>
</evidence>
<dbReference type="Pfam" id="PF00702">
    <property type="entry name" value="Hydrolase"/>
    <property type="match status" value="1"/>
</dbReference>
<dbReference type="SUPFAM" id="SSF56784">
    <property type="entry name" value="HAD-like"/>
    <property type="match status" value="1"/>
</dbReference>
<feature type="non-terminal residue" evidence="4">
    <location>
        <position position="173"/>
    </location>
</feature>
<dbReference type="SFLD" id="SFLDS00003">
    <property type="entry name" value="Haloacid_Dehalogenase"/>
    <property type="match status" value="1"/>
</dbReference>
<dbReference type="Gene3D" id="3.40.50.1000">
    <property type="entry name" value="HAD superfamily/HAD-like"/>
    <property type="match status" value="1"/>
</dbReference>
<gene>
    <name evidence="4" type="ORF">S01H4_20973</name>
</gene>
<proteinExistence type="predicted"/>
<evidence type="ECO:0008006" key="5">
    <source>
        <dbReference type="Google" id="ProtNLM"/>
    </source>
</evidence>
<organism evidence="4">
    <name type="scientific">marine sediment metagenome</name>
    <dbReference type="NCBI Taxonomy" id="412755"/>
    <lineage>
        <taxon>unclassified sequences</taxon>
        <taxon>metagenomes</taxon>
        <taxon>ecological metagenomes</taxon>
    </lineage>
</organism>
<dbReference type="InterPro" id="IPR023214">
    <property type="entry name" value="HAD_sf"/>
</dbReference>
<keyword evidence="2" id="KW-0378">Hydrolase</keyword>
<dbReference type="InterPro" id="IPR051400">
    <property type="entry name" value="HAD-like_hydrolase"/>
</dbReference>
<evidence type="ECO:0000313" key="4">
    <source>
        <dbReference type="EMBL" id="GAG68866.1"/>
    </source>
</evidence>